<keyword evidence="2" id="KW-1185">Reference proteome</keyword>
<dbReference type="STRING" id="35608.A0A2U1NU16"/>
<comment type="caution">
    <text evidence="1">The sequence shown here is derived from an EMBL/GenBank/DDBJ whole genome shotgun (WGS) entry which is preliminary data.</text>
</comment>
<dbReference type="InterPro" id="IPR027902">
    <property type="entry name" value="DUF4487"/>
</dbReference>
<dbReference type="AlphaFoldDB" id="A0A2U1NU16"/>
<accession>A0A2U1NU16</accession>
<evidence type="ECO:0000313" key="1">
    <source>
        <dbReference type="EMBL" id="PWA76970.1"/>
    </source>
</evidence>
<dbReference type="Proteomes" id="UP000245207">
    <property type="component" value="Unassembled WGS sequence"/>
</dbReference>
<reference evidence="1 2" key="1">
    <citation type="journal article" date="2018" name="Mol. Plant">
        <title>The genome of Artemisia annua provides insight into the evolution of Asteraceae family and artemisinin biosynthesis.</title>
        <authorList>
            <person name="Shen Q."/>
            <person name="Zhang L."/>
            <person name="Liao Z."/>
            <person name="Wang S."/>
            <person name="Yan T."/>
            <person name="Shi P."/>
            <person name="Liu M."/>
            <person name="Fu X."/>
            <person name="Pan Q."/>
            <person name="Wang Y."/>
            <person name="Lv Z."/>
            <person name="Lu X."/>
            <person name="Zhang F."/>
            <person name="Jiang W."/>
            <person name="Ma Y."/>
            <person name="Chen M."/>
            <person name="Hao X."/>
            <person name="Li L."/>
            <person name="Tang Y."/>
            <person name="Lv G."/>
            <person name="Zhou Y."/>
            <person name="Sun X."/>
            <person name="Brodelius P.E."/>
            <person name="Rose J.K.C."/>
            <person name="Tang K."/>
        </authorList>
    </citation>
    <scope>NUCLEOTIDE SEQUENCE [LARGE SCALE GENOMIC DNA]</scope>
    <source>
        <strain evidence="2">cv. Huhao1</strain>
        <tissue evidence="1">Leaf</tissue>
    </source>
</reference>
<organism evidence="1 2">
    <name type="scientific">Artemisia annua</name>
    <name type="common">Sweet wormwood</name>
    <dbReference type="NCBI Taxonomy" id="35608"/>
    <lineage>
        <taxon>Eukaryota</taxon>
        <taxon>Viridiplantae</taxon>
        <taxon>Streptophyta</taxon>
        <taxon>Embryophyta</taxon>
        <taxon>Tracheophyta</taxon>
        <taxon>Spermatophyta</taxon>
        <taxon>Magnoliopsida</taxon>
        <taxon>eudicotyledons</taxon>
        <taxon>Gunneridae</taxon>
        <taxon>Pentapetalae</taxon>
        <taxon>asterids</taxon>
        <taxon>campanulids</taxon>
        <taxon>Asterales</taxon>
        <taxon>Asteraceae</taxon>
        <taxon>Asteroideae</taxon>
        <taxon>Anthemideae</taxon>
        <taxon>Artemisiinae</taxon>
        <taxon>Artemisia</taxon>
    </lineage>
</organism>
<dbReference type="PANTHER" id="PTHR36702">
    <property type="entry name" value="HOLLIDAY JUNCTION RESOLVASE"/>
    <property type="match status" value="1"/>
</dbReference>
<name>A0A2U1NU16_ARTAN</name>
<dbReference type="Pfam" id="PF14868">
    <property type="entry name" value="DUF4487"/>
    <property type="match status" value="3"/>
</dbReference>
<dbReference type="EMBL" id="PKPP01002193">
    <property type="protein sequence ID" value="PWA76970.1"/>
    <property type="molecule type" value="Genomic_DNA"/>
</dbReference>
<proteinExistence type="predicted"/>
<dbReference type="PANTHER" id="PTHR36702:SF1">
    <property type="entry name" value="HOLLIDAY JUNCTION RESOLVASE"/>
    <property type="match status" value="1"/>
</dbReference>
<dbReference type="OrthoDB" id="1925340at2759"/>
<gene>
    <name evidence="1" type="ORF">CTI12_AA229080</name>
</gene>
<sequence>MDLLDWKVLLDMLSHSAAVFSALARHPVSTGKELMSAVETFILELLNLTKDSILEAKEAAMFLFIEVPHRVLGLIMISQGHETGVTEEKVMRIQTHGSEVLKASQVILDATWSSLIEPVSVAEAKRIFIPVKFYLINAARIISHYLSQPFSIFKDITLCMIASYSLSLSLLPCENLAELLEPTSVHLLNSLLNSAQLGHKHKFQILDWLFGDITMSSFVPKDDKSMDATFSLTGASMQESKLLLLGHVALFVNLLQSASHLEDDVKLEVAKKLEWHLNILIGEDVYSSIIALPLPLLHRYVTDRVFNFITISNVFKLSSAMYIALLMEGSPLNGIRSVAKQRLLTEYFNFVDVFDNDSSRERSNVMFGAPVFSLSAAVQSLQVSISDKEMKTIKLLSTTINKYNTSNDNSKDQYRKLLSQTLGIISSMKHLYTSDEMGRAILQLRSLFISESAVTYSALSKCKPNLAGFVAGLGHIQFEETDNNSKVSASWELFHMLLKERHWALAHLAMTAFGYFSACTSCNELWRFVSISDKEMKTIKLLSTAINKYNTSNDNSKDQYRKLLSQTLGIISSMKHLYTSDEMGRAILQLRSLFISESAVTDSALSKCKPNLAAFVAGLGHIQFEETDNNSKVSASWELFHMLLKERHWALAHLAMTAFGYFSAPLSFDLESGVDVNDERFMSEFKMFFEKEVANVKTTPGSNELALLVKEYGIGEGVSLLQNGLRANASGLSLLQQNQLDYPDLCGEFLTRFSKLEDAVGQMAATISQTE</sequence>
<evidence type="ECO:0000313" key="2">
    <source>
        <dbReference type="Proteomes" id="UP000245207"/>
    </source>
</evidence>
<protein>
    <submittedName>
        <fullName evidence="1">Uncharacterized protein</fullName>
    </submittedName>
</protein>